<dbReference type="SUPFAM" id="SSF53756">
    <property type="entry name" value="UDP-Glycosyltransferase/glycogen phosphorylase"/>
    <property type="match status" value="1"/>
</dbReference>
<dbReference type="Proteomes" id="UP000215559">
    <property type="component" value="Unassembled WGS sequence"/>
</dbReference>
<protein>
    <recommendedName>
        <fullName evidence="3">Glycosyl transferase family 1 domain-containing protein</fullName>
    </recommendedName>
</protein>
<dbReference type="Gene3D" id="3.40.50.2000">
    <property type="entry name" value="Glycogen Phosphorylase B"/>
    <property type="match status" value="1"/>
</dbReference>
<evidence type="ECO:0000313" key="2">
    <source>
        <dbReference type="Proteomes" id="UP000215559"/>
    </source>
</evidence>
<sequence length="292" mass="33336">MIPDVFGWAHDMNARGIQKYSRHKITIRPIAGGRLTPQIINAHDVIFLFSNWCWNHLPGKHAQLQDAIRRKPLIIYCCGSFLGKPSTSSLYAVCTERAARRAKSLGIRNVVIAREGVDTAIFKPTTKKTSPKLRVGWAGNSGAPINRCYLLKKLDYPVKMMSQHGAKYFMPNRSRAPMVKFYNNLDVYVMLMKQGKAHGVNLTVLEAMSCGLPVIATNVCSIRKVVPPSCLVPANPDSRIIKTVNQKLKMFDERKDVLRKVGQRNRRFIVKYRSWKVRVKEWDRLFEKVARQ</sequence>
<organism evidence="1 2">
    <name type="scientific">candidate division WOR-3 bacterium JGI_Cruoil_03_51_56</name>
    <dbReference type="NCBI Taxonomy" id="1973747"/>
    <lineage>
        <taxon>Bacteria</taxon>
        <taxon>Bacteria division WOR-3</taxon>
    </lineage>
</organism>
<reference evidence="1 2" key="1">
    <citation type="submission" date="2017-07" db="EMBL/GenBank/DDBJ databases">
        <title>Recovery of genomes from metagenomes via a dereplication, aggregation, and scoring strategy.</title>
        <authorList>
            <person name="Sieber C.M."/>
            <person name="Probst A.J."/>
            <person name="Sharrar A."/>
            <person name="Thomas B.C."/>
            <person name="Hess M."/>
            <person name="Tringe S.G."/>
            <person name="Banfield J.F."/>
        </authorList>
    </citation>
    <scope>NUCLEOTIDE SEQUENCE [LARGE SCALE GENOMIC DNA]</scope>
    <source>
        <strain evidence="1">JGI_Cruoil_03_51_56</strain>
    </source>
</reference>
<proteinExistence type="predicted"/>
<dbReference type="AlphaFoldDB" id="A0A235BZI1"/>
<evidence type="ECO:0000313" key="1">
    <source>
        <dbReference type="EMBL" id="OYD16945.1"/>
    </source>
</evidence>
<dbReference type="PANTHER" id="PTHR12526">
    <property type="entry name" value="GLYCOSYLTRANSFERASE"/>
    <property type="match status" value="1"/>
</dbReference>
<comment type="caution">
    <text evidence="1">The sequence shown here is derived from an EMBL/GenBank/DDBJ whole genome shotgun (WGS) entry which is preliminary data.</text>
</comment>
<accession>A0A235BZI1</accession>
<gene>
    <name evidence="1" type="ORF">CH330_01365</name>
</gene>
<name>A0A235BZI1_UNCW3</name>
<dbReference type="EMBL" id="NOZP01000031">
    <property type="protein sequence ID" value="OYD16945.1"/>
    <property type="molecule type" value="Genomic_DNA"/>
</dbReference>
<evidence type="ECO:0008006" key="3">
    <source>
        <dbReference type="Google" id="ProtNLM"/>
    </source>
</evidence>
<dbReference type="PANTHER" id="PTHR12526:SF630">
    <property type="entry name" value="GLYCOSYLTRANSFERASE"/>
    <property type="match status" value="1"/>
</dbReference>
<dbReference type="Pfam" id="PF13692">
    <property type="entry name" value="Glyco_trans_1_4"/>
    <property type="match status" value="1"/>
</dbReference>